<dbReference type="InterPro" id="IPR036412">
    <property type="entry name" value="HAD-like_sf"/>
</dbReference>
<dbReference type="SUPFAM" id="SSF56784">
    <property type="entry name" value="HAD-like"/>
    <property type="match status" value="1"/>
</dbReference>
<dbReference type="CDD" id="cd01427">
    <property type="entry name" value="HAD_like"/>
    <property type="match status" value="1"/>
</dbReference>
<reference evidence="2 3" key="1">
    <citation type="journal article" date="2021" name="Front. Microbiol.">
        <title>Aerobic Denitrification and Heterotrophic Sulfur Oxidation in the Genus Halomonas Revealed by Six Novel Species Characterizations and Genome-Based Analysis.</title>
        <authorList>
            <person name="Wang L."/>
            <person name="Shao Z."/>
        </authorList>
    </citation>
    <scope>NUCLEOTIDE SEQUENCE [LARGE SCALE GENOMIC DNA]</scope>
    <source>
        <strain evidence="2 3">MCCC 1A11058</strain>
    </source>
</reference>
<accession>A0ABS9ARJ4</accession>
<dbReference type="SFLD" id="SFLDG01129">
    <property type="entry name" value="C1.5:_HAD__Beta-PGM__Phosphata"/>
    <property type="match status" value="1"/>
</dbReference>
<dbReference type="NCBIfam" id="TIGR01509">
    <property type="entry name" value="HAD-SF-IA-v3"/>
    <property type="match status" value="1"/>
</dbReference>
<dbReference type="EC" id="3.1.3.5" evidence="2"/>
<dbReference type="PANTHER" id="PTHR43611">
    <property type="entry name" value="ALPHA-D-GLUCOSE 1-PHOSPHATE PHOSPHATASE"/>
    <property type="match status" value="1"/>
</dbReference>
<keyword evidence="3" id="KW-1185">Reference proteome</keyword>
<feature type="compositionally biased region" description="Basic and acidic residues" evidence="1">
    <location>
        <begin position="225"/>
        <end position="249"/>
    </location>
</feature>
<proteinExistence type="predicted"/>
<protein>
    <submittedName>
        <fullName evidence="2">GMP/IMP nucleotidase</fullName>
        <ecNumber evidence="2">3.1.3.5</ecNumber>
    </submittedName>
</protein>
<sequence length="257" mass="29392">MIDWRAIDTVLLDMDGTLLDLHFDSHFWLEHLPRRYVELHRLDEATQEQLRSRIIREKGTLNWYSLAYWSRELGVDIVALKREIQHLIGLRSDALDFLKWLKQAHPRVVLATNADRESLELKLPLTGLEEYLDAIVSSADLGVPKEAQEFWFALQDVEPFDPARTLFIDDNPEVLESAREFGIRHLLGIKQPDSTQPEKELKEFIALDRFATILPEALPSEVRADKVRGDKVRGDMTRGDKMRGDKGKPGETGGVGG</sequence>
<dbReference type="EMBL" id="JABFTV010000004">
    <property type="protein sequence ID" value="MCE8024302.1"/>
    <property type="molecule type" value="Genomic_DNA"/>
</dbReference>
<dbReference type="NCBIfam" id="NF011564">
    <property type="entry name" value="PRK14988.1"/>
    <property type="match status" value="1"/>
</dbReference>
<dbReference type="InterPro" id="IPR006439">
    <property type="entry name" value="HAD-SF_hydro_IA"/>
</dbReference>
<organism evidence="2 3">
    <name type="scientific">Billgrantia aerodenitrificans</name>
    <dbReference type="NCBI Taxonomy" id="2733483"/>
    <lineage>
        <taxon>Bacteria</taxon>
        <taxon>Pseudomonadati</taxon>
        <taxon>Pseudomonadota</taxon>
        <taxon>Gammaproteobacteria</taxon>
        <taxon>Oceanospirillales</taxon>
        <taxon>Halomonadaceae</taxon>
        <taxon>Billgrantia</taxon>
    </lineage>
</organism>
<dbReference type="InterPro" id="IPR023214">
    <property type="entry name" value="HAD_sf"/>
</dbReference>
<dbReference type="Pfam" id="PF00702">
    <property type="entry name" value="Hydrolase"/>
    <property type="match status" value="1"/>
</dbReference>
<dbReference type="PANTHER" id="PTHR43611:SF3">
    <property type="entry name" value="FLAVIN MONONUCLEOTIDE HYDROLASE 1, CHLOROPLATIC"/>
    <property type="match status" value="1"/>
</dbReference>
<gene>
    <name evidence="2" type="primary">yrfG</name>
    <name evidence="2" type="ORF">HOP59_09175</name>
</gene>
<dbReference type="SFLD" id="SFLDS00003">
    <property type="entry name" value="Haloacid_Dehalogenase"/>
    <property type="match status" value="1"/>
</dbReference>
<keyword evidence="2" id="KW-0378">Hydrolase</keyword>
<comment type="caution">
    <text evidence="2">The sequence shown here is derived from an EMBL/GenBank/DDBJ whole genome shotgun (WGS) entry which is preliminary data.</text>
</comment>
<evidence type="ECO:0000313" key="2">
    <source>
        <dbReference type="EMBL" id="MCE8024302.1"/>
    </source>
</evidence>
<feature type="region of interest" description="Disordered" evidence="1">
    <location>
        <begin position="225"/>
        <end position="257"/>
    </location>
</feature>
<dbReference type="Proteomes" id="UP001320272">
    <property type="component" value="Unassembled WGS sequence"/>
</dbReference>
<dbReference type="Gene3D" id="3.40.50.1000">
    <property type="entry name" value="HAD superfamily/HAD-like"/>
    <property type="match status" value="1"/>
</dbReference>
<evidence type="ECO:0000256" key="1">
    <source>
        <dbReference type="SAM" id="MobiDB-lite"/>
    </source>
</evidence>
<evidence type="ECO:0000313" key="3">
    <source>
        <dbReference type="Proteomes" id="UP001320272"/>
    </source>
</evidence>
<name>A0ABS9ARJ4_9GAMM</name>
<dbReference type="GO" id="GO:0008253">
    <property type="term" value="F:5'-nucleotidase activity"/>
    <property type="evidence" value="ECO:0007669"/>
    <property type="project" value="UniProtKB-EC"/>
</dbReference>
<dbReference type="RefSeq" id="WP_010627186.1">
    <property type="nucleotide sequence ID" value="NZ_JABFTV010000004.1"/>
</dbReference>